<keyword evidence="3" id="KW-1185">Reference proteome</keyword>
<evidence type="ECO:0000313" key="3">
    <source>
        <dbReference type="Proteomes" id="UP000239007"/>
    </source>
</evidence>
<keyword evidence="1" id="KW-0175">Coiled coil</keyword>
<dbReference type="InterPro" id="IPR046703">
    <property type="entry name" value="DUF6776"/>
</dbReference>
<dbReference type="Pfam" id="PF20567">
    <property type="entry name" value="DUF6776"/>
    <property type="match status" value="1"/>
</dbReference>
<dbReference type="OrthoDB" id="7056878at2"/>
<dbReference type="AlphaFoldDB" id="A0A2S7URH5"/>
<dbReference type="Proteomes" id="UP000239007">
    <property type="component" value="Unassembled WGS sequence"/>
</dbReference>
<gene>
    <name evidence="2" type="ORF">BTO11_00810</name>
</gene>
<evidence type="ECO:0000256" key="1">
    <source>
        <dbReference type="SAM" id="Coils"/>
    </source>
</evidence>
<feature type="coiled-coil region" evidence="1">
    <location>
        <begin position="70"/>
        <end position="104"/>
    </location>
</feature>
<sequence length="238" mass="28123">MTPWWSFNGLKYKLGRFKFMLALLIITSLVGYLGFSLGGESDIWQENKIKDQDYRLDNLYSELDEKIRQINYLTVELEVEQRANEQIQQELLDIREESFALRRELNFYQKVLAPELVADGISVEQFNVEATNIANRYVFRFALVQTNSAKRYARGNIRVNLVVSQNDEKRTLDLAKLAKMSKKNLTFSFHFFQYFEAEFDLEPGMIAEQLAVKVIQPKNKWQPYKSFTQKFDWPELEE</sequence>
<proteinExistence type="predicted"/>
<dbReference type="EMBL" id="MSCH01000003">
    <property type="protein sequence ID" value="PQJ52339.1"/>
    <property type="molecule type" value="Genomic_DNA"/>
</dbReference>
<accession>A0A2S7URH5</accession>
<reference evidence="2 3" key="1">
    <citation type="submission" date="2016-12" db="EMBL/GenBank/DDBJ databases">
        <title>Diversity of luminous bacteria.</title>
        <authorList>
            <person name="Yoshizawa S."/>
            <person name="Kogure K."/>
        </authorList>
    </citation>
    <scope>NUCLEOTIDE SEQUENCE [LARGE SCALE GENOMIC DNA]</scope>
    <source>
        <strain evidence="2 3">SA4-48</strain>
    </source>
</reference>
<evidence type="ECO:0000313" key="2">
    <source>
        <dbReference type="EMBL" id="PQJ52339.1"/>
    </source>
</evidence>
<name>A0A2S7URH5_9GAMM</name>
<comment type="caution">
    <text evidence="2">The sequence shown here is derived from an EMBL/GenBank/DDBJ whole genome shotgun (WGS) entry which is preliminary data.</text>
</comment>
<organism evidence="2 3">
    <name type="scientific">Psychrosphaera saromensis</name>
    <dbReference type="NCBI Taxonomy" id="716813"/>
    <lineage>
        <taxon>Bacteria</taxon>
        <taxon>Pseudomonadati</taxon>
        <taxon>Pseudomonadota</taxon>
        <taxon>Gammaproteobacteria</taxon>
        <taxon>Alteromonadales</taxon>
        <taxon>Pseudoalteromonadaceae</taxon>
        <taxon>Psychrosphaera</taxon>
    </lineage>
</organism>
<protein>
    <submittedName>
        <fullName evidence="2">Uncharacterized protein</fullName>
    </submittedName>
</protein>
<dbReference type="RefSeq" id="WP_105050797.1">
    <property type="nucleotide sequence ID" value="NZ_BMYG01000005.1"/>
</dbReference>